<feature type="binding site" evidence="6">
    <location>
        <begin position="225"/>
        <end position="228"/>
    </location>
    <ligand>
        <name>ATP</name>
        <dbReference type="ChEBI" id="CHEBI:30616"/>
    </ligand>
</feature>
<evidence type="ECO:0000256" key="1">
    <source>
        <dbReference type="ARBA" id="ARBA00022490"/>
    </source>
</evidence>
<reference evidence="7 8" key="2">
    <citation type="submission" date="2015-01" db="EMBL/GenBank/DDBJ databases">
        <title>Complete genome sequence of Pyrinomonas methylaliphatogenes type strain K22T.</title>
        <authorList>
            <person name="Lee K.C.Y."/>
            <person name="Power J.F."/>
            <person name="Dunfield P.F."/>
            <person name="Morgan X.C."/>
            <person name="Huttenhower C."/>
            <person name="Stott M.B."/>
        </authorList>
    </citation>
    <scope>NUCLEOTIDE SEQUENCE [LARGE SCALE GENOMIC DNA]</scope>
    <source>
        <strain evidence="7 8">K22</strain>
    </source>
</reference>
<keyword evidence="1 6" id="KW-0963">Cytoplasm</keyword>
<dbReference type="Pfam" id="PF06723">
    <property type="entry name" value="MreB_Mbl"/>
    <property type="match status" value="1"/>
</dbReference>
<dbReference type="OrthoDB" id="9768127at2"/>
<protein>
    <recommendedName>
        <fullName evidence="6">Cell shape-determining protein MreB</fullName>
    </recommendedName>
</protein>
<dbReference type="EMBL" id="CBXV010000008">
    <property type="protein sequence ID" value="CDM66331.1"/>
    <property type="molecule type" value="Genomic_DNA"/>
</dbReference>
<evidence type="ECO:0000256" key="6">
    <source>
        <dbReference type="HAMAP-Rule" id="MF_02207"/>
    </source>
</evidence>
<comment type="function">
    <text evidence="6">Forms membrane-associated dynamic filaments that are essential for cell shape determination. Acts by regulating cell wall synthesis and cell elongation, and thus cell shape. A feedback loop between cell geometry and MreB localization may maintain elongated cell shape by targeting cell wall growth to regions of negative cell wall curvature.</text>
</comment>
<dbReference type="GO" id="GO:0005737">
    <property type="term" value="C:cytoplasm"/>
    <property type="evidence" value="ECO:0007669"/>
    <property type="project" value="UniProtKB-SubCell"/>
</dbReference>
<keyword evidence="3 6" id="KW-0067">ATP-binding</keyword>
<dbReference type="InterPro" id="IPR004753">
    <property type="entry name" value="MreB"/>
</dbReference>
<dbReference type="InterPro" id="IPR056546">
    <property type="entry name" value="MreB_MamK-like"/>
</dbReference>
<comment type="subcellular location">
    <subcellularLocation>
        <location evidence="6">Cytoplasm</location>
    </subcellularLocation>
    <text evidence="6">Membrane-associated.</text>
</comment>
<dbReference type="Proteomes" id="UP000031518">
    <property type="component" value="Unassembled WGS sequence"/>
</dbReference>
<dbReference type="Gene3D" id="3.30.420.40">
    <property type="match status" value="2"/>
</dbReference>
<gene>
    <name evidence="6" type="primary">mreB</name>
    <name evidence="7" type="ORF">PYK22_02358</name>
</gene>
<proteinExistence type="inferred from homology"/>
<dbReference type="PANTHER" id="PTHR42749:SF1">
    <property type="entry name" value="CELL SHAPE-DETERMINING PROTEIN MREB"/>
    <property type="match status" value="1"/>
</dbReference>
<dbReference type="SUPFAM" id="SSF53067">
    <property type="entry name" value="Actin-like ATPase domain"/>
    <property type="match status" value="2"/>
</dbReference>
<dbReference type="AlphaFoldDB" id="A0A0B6WYZ9"/>
<keyword evidence="4 6" id="KW-0133">Cell shape</keyword>
<reference evidence="7 8" key="1">
    <citation type="submission" date="2013-12" db="EMBL/GenBank/DDBJ databases">
        <authorList>
            <person name="Stott M."/>
        </authorList>
    </citation>
    <scope>NUCLEOTIDE SEQUENCE [LARGE SCALE GENOMIC DNA]</scope>
    <source>
        <strain evidence="7 8">K22</strain>
    </source>
</reference>
<accession>A0A0B6WYZ9</accession>
<dbReference type="RefSeq" id="WP_083437813.1">
    <property type="nucleotide sequence ID" value="NZ_CBXV010000008.1"/>
</dbReference>
<organism evidence="7 8">
    <name type="scientific">Pyrinomonas methylaliphatogenes</name>
    <dbReference type="NCBI Taxonomy" id="454194"/>
    <lineage>
        <taxon>Bacteria</taxon>
        <taxon>Pseudomonadati</taxon>
        <taxon>Acidobacteriota</taxon>
        <taxon>Blastocatellia</taxon>
        <taxon>Blastocatellales</taxon>
        <taxon>Pyrinomonadaceae</taxon>
        <taxon>Pyrinomonas</taxon>
    </lineage>
</organism>
<dbReference type="HAMAP" id="MF_02207">
    <property type="entry name" value="MreB"/>
    <property type="match status" value="1"/>
</dbReference>
<comment type="subunit">
    <text evidence="6">Forms polymers.</text>
</comment>
<evidence type="ECO:0000256" key="4">
    <source>
        <dbReference type="ARBA" id="ARBA00022960"/>
    </source>
</evidence>
<dbReference type="PANTHER" id="PTHR42749">
    <property type="entry name" value="CELL SHAPE-DETERMINING PROTEIN MREB"/>
    <property type="match status" value="1"/>
</dbReference>
<evidence type="ECO:0000256" key="2">
    <source>
        <dbReference type="ARBA" id="ARBA00022741"/>
    </source>
</evidence>
<feature type="binding site" evidence="6">
    <location>
        <begin position="306"/>
        <end position="309"/>
    </location>
    <ligand>
        <name>ATP</name>
        <dbReference type="ChEBI" id="CHEBI:30616"/>
    </ligand>
</feature>
<dbReference type="GO" id="GO:0005524">
    <property type="term" value="F:ATP binding"/>
    <property type="evidence" value="ECO:0007669"/>
    <property type="project" value="UniProtKB-KW"/>
</dbReference>
<evidence type="ECO:0000256" key="5">
    <source>
        <dbReference type="ARBA" id="ARBA00023458"/>
    </source>
</evidence>
<evidence type="ECO:0000256" key="3">
    <source>
        <dbReference type="ARBA" id="ARBA00022840"/>
    </source>
</evidence>
<dbReference type="STRING" id="454194.PYK22_02358"/>
<comment type="similarity">
    <text evidence="5 6">Belongs to the FtsA/MreB family.</text>
</comment>
<comment type="caution">
    <text evidence="6">Lacks conserved residue(s) required for the propagation of feature annotation.</text>
</comment>
<dbReference type="PRINTS" id="PR01652">
    <property type="entry name" value="SHAPEPROTEIN"/>
</dbReference>
<dbReference type="GO" id="GO:0008360">
    <property type="term" value="P:regulation of cell shape"/>
    <property type="evidence" value="ECO:0007669"/>
    <property type="project" value="UniProtKB-UniRule"/>
</dbReference>
<evidence type="ECO:0000313" key="7">
    <source>
        <dbReference type="EMBL" id="CDM66331.1"/>
    </source>
</evidence>
<keyword evidence="8" id="KW-1185">Reference proteome</keyword>
<sequence>MSSYSFMQKTRSFMRFNRLRDLVSDSMAIDMGSASTIIAVRGRGIVVDEPSVVAVNKITGEVVAIGREAQEMLGREARDVALIAPLVDGVVADFERTQQMLDYFVRKARSGFSQFSRRAIMSVLSGVTQVEQRALLAAAEHAHIGRVYMVEEGLAAAIGAGIRVDDPHAAAVVDIGASTTNVAVVARGTIIQSHAERIGSFDIDMAIIDRLRRYRGLIIGEPTAERLKIELGSAIEPKDPERRLNVRGRDVQTGRPGAIDVTASEIYIVTQAIVRKIADEVRTSLAELQPEVAADIYDRGIILTGGGALLEGMAQYLQKETQLVTRIADEPRYAIVRGLAQLFDEPLLLRRVTRNEPFPLLGAQPSPMES</sequence>
<evidence type="ECO:0000313" key="8">
    <source>
        <dbReference type="Proteomes" id="UP000031518"/>
    </source>
</evidence>
<keyword evidence="2 6" id="KW-0547">Nucleotide-binding</keyword>
<dbReference type="CDD" id="cd10225">
    <property type="entry name" value="ASKHA_NBD_MreB-like"/>
    <property type="match status" value="1"/>
</dbReference>
<dbReference type="InterPro" id="IPR043129">
    <property type="entry name" value="ATPase_NBD"/>
</dbReference>
<dbReference type="NCBIfam" id="NF010539">
    <property type="entry name" value="PRK13927.1"/>
    <property type="match status" value="1"/>
</dbReference>
<dbReference type="GO" id="GO:0000902">
    <property type="term" value="P:cell morphogenesis"/>
    <property type="evidence" value="ECO:0007669"/>
    <property type="project" value="InterPro"/>
</dbReference>
<name>A0A0B6WYZ9_9BACT</name>